<dbReference type="CDD" id="cd00130">
    <property type="entry name" value="PAS"/>
    <property type="match status" value="1"/>
</dbReference>
<dbReference type="PROSITE" id="PS50112">
    <property type="entry name" value="PAS"/>
    <property type="match status" value="1"/>
</dbReference>
<dbReference type="InterPro" id="IPR001789">
    <property type="entry name" value="Sig_transdc_resp-reg_receiver"/>
</dbReference>
<keyword evidence="6" id="KW-0238">DNA-binding</keyword>
<dbReference type="InterPro" id="IPR005467">
    <property type="entry name" value="His_kinase_dom"/>
</dbReference>
<feature type="domain" description="Histidine kinase" evidence="9">
    <location>
        <begin position="374"/>
        <end position="595"/>
    </location>
</feature>
<dbReference type="SMART" id="SM00448">
    <property type="entry name" value="REC"/>
    <property type="match status" value="1"/>
</dbReference>
<dbReference type="InterPro" id="IPR003594">
    <property type="entry name" value="HATPase_dom"/>
</dbReference>
<name>A0ABS3TWU0_9PSED</name>
<dbReference type="PROSITE" id="PS50110">
    <property type="entry name" value="RESPONSE_REGULATORY"/>
    <property type="match status" value="1"/>
</dbReference>
<dbReference type="InterPro" id="IPR004358">
    <property type="entry name" value="Sig_transdc_His_kin-like_C"/>
</dbReference>
<comment type="catalytic activity">
    <reaction evidence="1">
        <text>ATP + protein L-histidine = ADP + protein N-phospho-L-histidine.</text>
        <dbReference type="EC" id="2.7.13.3"/>
    </reaction>
</comment>
<dbReference type="Gene3D" id="3.40.50.2300">
    <property type="match status" value="1"/>
</dbReference>
<accession>A0ABS3TWU0</accession>
<dbReference type="InterPro" id="IPR016032">
    <property type="entry name" value="Sig_transdc_resp-reg_C-effctor"/>
</dbReference>
<evidence type="ECO:0000313" key="12">
    <source>
        <dbReference type="EMBL" id="MBO3278127.1"/>
    </source>
</evidence>
<dbReference type="PANTHER" id="PTHR43047:SF72">
    <property type="entry name" value="OSMOSENSING HISTIDINE PROTEIN KINASE SLN1"/>
    <property type="match status" value="1"/>
</dbReference>
<dbReference type="RefSeq" id="WP_208316624.1">
    <property type="nucleotide sequence ID" value="NZ_JAELYA010000011.1"/>
</dbReference>
<dbReference type="InterPro" id="IPR036097">
    <property type="entry name" value="HisK_dim/P_sf"/>
</dbReference>
<dbReference type="PROSITE" id="PS50109">
    <property type="entry name" value="HIS_KIN"/>
    <property type="match status" value="1"/>
</dbReference>
<dbReference type="PROSITE" id="PS00622">
    <property type="entry name" value="HTH_LUXR_1"/>
    <property type="match status" value="1"/>
</dbReference>
<proteinExistence type="predicted"/>
<evidence type="ECO:0000256" key="1">
    <source>
        <dbReference type="ARBA" id="ARBA00000085"/>
    </source>
</evidence>
<dbReference type="Gene3D" id="3.30.565.10">
    <property type="entry name" value="Histidine kinase-like ATPase, C-terminal domain"/>
    <property type="match status" value="1"/>
</dbReference>
<evidence type="ECO:0000259" key="11">
    <source>
        <dbReference type="PROSITE" id="PS50112"/>
    </source>
</evidence>
<evidence type="ECO:0000313" key="13">
    <source>
        <dbReference type="Proteomes" id="UP000669060"/>
    </source>
</evidence>
<gene>
    <name evidence="12" type="ORF">JFY56_23155</name>
</gene>
<reference evidence="12 13" key="1">
    <citation type="submission" date="2020-12" db="EMBL/GenBank/DDBJ databases">
        <title>Pseudomonas schmalbachii sp. nov. isolated from millipede gut.</title>
        <authorList>
            <person name="Shelomi M."/>
        </authorList>
    </citation>
    <scope>NUCLEOTIDE SEQUENCE [LARGE SCALE GENOMIC DNA]</scope>
    <source>
        <strain evidence="12 13">Milli4</strain>
    </source>
</reference>
<dbReference type="SUPFAM" id="SSF46894">
    <property type="entry name" value="C-terminal effector domain of the bipartite response regulators"/>
    <property type="match status" value="1"/>
</dbReference>
<dbReference type="PROSITE" id="PS50043">
    <property type="entry name" value="HTH_LUXR_2"/>
    <property type="match status" value="1"/>
</dbReference>
<dbReference type="InterPro" id="IPR035965">
    <property type="entry name" value="PAS-like_dom_sf"/>
</dbReference>
<evidence type="ECO:0000256" key="6">
    <source>
        <dbReference type="ARBA" id="ARBA00023125"/>
    </source>
</evidence>
<dbReference type="Pfam" id="PF00196">
    <property type="entry name" value="GerE"/>
    <property type="match status" value="1"/>
</dbReference>
<dbReference type="Pfam" id="PF02518">
    <property type="entry name" value="HATPase_c"/>
    <property type="match status" value="1"/>
</dbReference>
<dbReference type="SUPFAM" id="SSF52172">
    <property type="entry name" value="CheY-like"/>
    <property type="match status" value="1"/>
</dbReference>
<dbReference type="Proteomes" id="UP000669060">
    <property type="component" value="Unassembled WGS sequence"/>
</dbReference>
<comment type="caution">
    <text evidence="7">Lacks conserved residue(s) required for the propagation of feature annotation.</text>
</comment>
<dbReference type="SUPFAM" id="SSF47384">
    <property type="entry name" value="Homodimeric domain of signal transducing histidine kinase"/>
    <property type="match status" value="1"/>
</dbReference>
<dbReference type="InterPro" id="IPR000792">
    <property type="entry name" value="Tscrpt_reg_LuxR_C"/>
</dbReference>
<sequence length="597" mass="65875">MKTVMIVDEQPVTRHALRLLMEAEGLVVVAETGNGTEALALARQHSPNLLILELSVSGLGGLEIIRRLTKSNPDVKVLVLTAQNPGYFAMRCKEAGAMGFVSKQQDLRQVNLAVKALLHGNTYFPHDIGHVQGSAFGNDRIDGELKKLSDRELTVLQMLAKGMSNSVISERLLLSEKTISTYKSRMMQKLHANSFLELIDTARHAGLVTDVESTEAGATPPGLDEARQHELDLLREAIDTMPTTISVWDLDGRMIMCNKQYLETFGVEPEAVIGRFIYETNFTVGEDTHWIHERLVASIRQGKAYTTDIVLSIKGQQRILRHWGRPYRDTRGSLIGLICGSTDITDRSTTLIDLEESNLQLEMANREKVSFISSVTTEMCGPLITVTAMLDLAQQQVDSMRQREAIAVAKGAAQSLQTLFDDFQSFLRLEEGNHSLRPEPLNLDLLLRQIMNGYRSVAQERGLQLGLDTTAAQQPDVWIDPGAFCRVVDSLVSNAVKFTDQGRVDVTLGTEGRGSGLVAVTLTVKDSGIGIPLTDQHRMFEMFVQGTDDQQIRRRGSGAGLALCKRLVDLMNGSLELESQPGQGTRVTVKVMLPAIR</sequence>
<evidence type="ECO:0000256" key="7">
    <source>
        <dbReference type="PROSITE-ProRule" id="PRU00169"/>
    </source>
</evidence>
<dbReference type="CDD" id="cd17535">
    <property type="entry name" value="REC_NarL-like"/>
    <property type="match status" value="1"/>
</dbReference>
<dbReference type="EC" id="2.7.13.3" evidence="2"/>
<keyword evidence="4" id="KW-0808">Transferase</keyword>
<evidence type="ECO:0000259" key="9">
    <source>
        <dbReference type="PROSITE" id="PS50109"/>
    </source>
</evidence>
<dbReference type="Gene3D" id="3.30.450.20">
    <property type="entry name" value="PAS domain"/>
    <property type="match status" value="1"/>
</dbReference>
<feature type="domain" description="PAS" evidence="11">
    <location>
        <begin position="230"/>
        <end position="302"/>
    </location>
</feature>
<dbReference type="SMART" id="SM00387">
    <property type="entry name" value="HATPase_c"/>
    <property type="match status" value="1"/>
</dbReference>
<dbReference type="CDD" id="cd06170">
    <property type="entry name" value="LuxR_C_like"/>
    <property type="match status" value="1"/>
</dbReference>
<dbReference type="PANTHER" id="PTHR43047">
    <property type="entry name" value="TWO-COMPONENT HISTIDINE PROTEIN KINASE"/>
    <property type="match status" value="1"/>
</dbReference>
<dbReference type="InterPro" id="IPR058245">
    <property type="entry name" value="NreC/VraR/RcsB-like_REC"/>
</dbReference>
<keyword evidence="5" id="KW-0418">Kinase</keyword>
<evidence type="ECO:0000256" key="3">
    <source>
        <dbReference type="ARBA" id="ARBA00022553"/>
    </source>
</evidence>
<organism evidence="12 13">
    <name type="scientific">Pseudomonas schmalbachii</name>
    <dbReference type="NCBI Taxonomy" id="2816993"/>
    <lineage>
        <taxon>Bacteria</taxon>
        <taxon>Pseudomonadati</taxon>
        <taxon>Pseudomonadota</taxon>
        <taxon>Gammaproteobacteria</taxon>
        <taxon>Pseudomonadales</taxon>
        <taxon>Pseudomonadaceae</taxon>
        <taxon>Pseudomonas</taxon>
    </lineage>
</organism>
<dbReference type="PRINTS" id="PR00038">
    <property type="entry name" value="HTHLUXR"/>
</dbReference>
<evidence type="ECO:0000256" key="5">
    <source>
        <dbReference type="ARBA" id="ARBA00022777"/>
    </source>
</evidence>
<dbReference type="InterPro" id="IPR013656">
    <property type="entry name" value="PAS_4"/>
</dbReference>
<dbReference type="Gene3D" id="1.10.287.130">
    <property type="match status" value="1"/>
</dbReference>
<feature type="domain" description="HTH luxR-type" evidence="8">
    <location>
        <begin position="141"/>
        <end position="206"/>
    </location>
</feature>
<dbReference type="EMBL" id="JAELYA010000011">
    <property type="protein sequence ID" value="MBO3278127.1"/>
    <property type="molecule type" value="Genomic_DNA"/>
</dbReference>
<dbReference type="Pfam" id="PF08448">
    <property type="entry name" value="PAS_4"/>
    <property type="match status" value="1"/>
</dbReference>
<dbReference type="SUPFAM" id="SSF55785">
    <property type="entry name" value="PYP-like sensor domain (PAS domain)"/>
    <property type="match status" value="1"/>
</dbReference>
<protein>
    <recommendedName>
        <fullName evidence="2">histidine kinase</fullName>
        <ecNumber evidence="2">2.7.13.3</ecNumber>
    </recommendedName>
</protein>
<evidence type="ECO:0000259" key="10">
    <source>
        <dbReference type="PROSITE" id="PS50110"/>
    </source>
</evidence>
<evidence type="ECO:0000256" key="2">
    <source>
        <dbReference type="ARBA" id="ARBA00012438"/>
    </source>
</evidence>
<keyword evidence="13" id="KW-1185">Reference proteome</keyword>
<dbReference type="SMART" id="SM00421">
    <property type="entry name" value="HTH_LUXR"/>
    <property type="match status" value="1"/>
</dbReference>
<dbReference type="SMART" id="SM00091">
    <property type="entry name" value="PAS"/>
    <property type="match status" value="1"/>
</dbReference>
<dbReference type="InterPro" id="IPR000014">
    <property type="entry name" value="PAS"/>
</dbReference>
<dbReference type="PRINTS" id="PR00344">
    <property type="entry name" value="BCTRLSENSOR"/>
</dbReference>
<evidence type="ECO:0000259" key="8">
    <source>
        <dbReference type="PROSITE" id="PS50043"/>
    </source>
</evidence>
<dbReference type="Pfam" id="PF00072">
    <property type="entry name" value="Response_reg"/>
    <property type="match status" value="1"/>
</dbReference>
<dbReference type="InterPro" id="IPR011006">
    <property type="entry name" value="CheY-like_superfamily"/>
</dbReference>
<evidence type="ECO:0000256" key="4">
    <source>
        <dbReference type="ARBA" id="ARBA00022679"/>
    </source>
</evidence>
<keyword evidence="3" id="KW-0597">Phosphoprotein</keyword>
<dbReference type="NCBIfam" id="TIGR00229">
    <property type="entry name" value="sensory_box"/>
    <property type="match status" value="1"/>
</dbReference>
<comment type="caution">
    <text evidence="12">The sequence shown here is derived from an EMBL/GenBank/DDBJ whole genome shotgun (WGS) entry which is preliminary data.</text>
</comment>
<dbReference type="InterPro" id="IPR036890">
    <property type="entry name" value="HATPase_C_sf"/>
</dbReference>
<dbReference type="SUPFAM" id="SSF55874">
    <property type="entry name" value="ATPase domain of HSP90 chaperone/DNA topoisomerase II/histidine kinase"/>
    <property type="match status" value="1"/>
</dbReference>
<feature type="domain" description="Response regulatory" evidence="10">
    <location>
        <begin position="3"/>
        <end position="118"/>
    </location>
</feature>